<keyword evidence="4" id="KW-1185">Reference proteome</keyword>
<dbReference type="Pfam" id="PF07238">
    <property type="entry name" value="PilZ"/>
    <property type="match status" value="1"/>
</dbReference>
<evidence type="ECO:0000259" key="2">
    <source>
        <dbReference type="Pfam" id="PF12945"/>
    </source>
</evidence>
<dbReference type="SUPFAM" id="SSF141371">
    <property type="entry name" value="PilZ domain-like"/>
    <property type="match status" value="2"/>
</dbReference>
<dbReference type="RefSeq" id="WP_190999906.1">
    <property type="nucleotide sequence ID" value="NZ_JACXSI010000069.1"/>
</dbReference>
<evidence type="ECO:0000313" key="3">
    <source>
        <dbReference type="EMBL" id="MBD3110371.1"/>
    </source>
</evidence>
<dbReference type="GO" id="GO:0035438">
    <property type="term" value="F:cyclic-di-GMP binding"/>
    <property type="evidence" value="ECO:0007669"/>
    <property type="project" value="InterPro"/>
</dbReference>
<dbReference type="AlphaFoldDB" id="A0A927CZ48"/>
<feature type="domain" description="PilZ" evidence="1">
    <location>
        <begin position="99"/>
        <end position="208"/>
    </location>
</feature>
<dbReference type="InterPro" id="IPR009875">
    <property type="entry name" value="PilZ_domain"/>
</dbReference>
<proteinExistence type="predicted"/>
<protein>
    <submittedName>
        <fullName evidence="3">PilZ domain-containing protein</fullName>
    </submittedName>
</protein>
<evidence type="ECO:0000259" key="1">
    <source>
        <dbReference type="Pfam" id="PF07238"/>
    </source>
</evidence>
<dbReference type="Pfam" id="PF12945">
    <property type="entry name" value="PilZNR"/>
    <property type="match status" value="1"/>
</dbReference>
<gene>
    <name evidence="3" type="ORF">IEO70_18765</name>
</gene>
<dbReference type="InterPro" id="IPR009926">
    <property type="entry name" value="T3SS_YcgR_PilZN"/>
</dbReference>
<feature type="domain" description="Type III secretion system flagellar brake protein YcgR PilZN" evidence="2">
    <location>
        <begin position="3"/>
        <end position="90"/>
    </location>
</feature>
<name>A0A927CZ48_9BACI</name>
<evidence type="ECO:0000313" key="4">
    <source>
        <dbReference type="Proteomes" id="UP000602076"/>
    </source>
</evidence>
<dbReference type="Proteomes" id="UP000602076">
    <property type="component" value="Unassembled WGS sequence"/>
</dbReference>
<organism evidence="3 4">
    <name type="scientific">Peribacillus faecalis</name>
    <dbReference type="NCBI Taxonomy" id="2772559"/>
    <lineage>
        <taxon>Bacteria</taxon>
        <taxon>Bacillati</taxon>
        <taxon>Bacillota</taxon>
        <taxon>Bacilli</taxon>
        <taxon>Bacillales</taxon>
        <taxon>Bacillaceae</taxon>
        <taxon>Peribacillus</taxon>
    </lineage>
</organism>
<reference evidence="3" key="1">
    <citation type="submission" date="2020-09" db="EMBL/GenBank/DDBJ databases">
        <title>Bacillus faecalis sp. nov., a moderately halophilic bacterium isolated from cow faeces.</title>
        <authorList>
            <person name="Jiang L."/>
            <person name="Lee J."/>
        </authorList>
    </citation>
    <scope>NUCLEOTIDE SEQUENCE</scope>
    <source>
        <strain evidence="3">AGMB 02131</strain>
    </source>
</reference>
<comment type="caution">
    <text evidence="3">The sequence shown here is derived from an EMBL/GenBank/DDBJ whole genome shotgun (WGS) entry which is preliminary data.</text>
</comment>
<dbReference type="Gene3D" id="2.40.10.220">
    <property type="entry name" value="predicted glycosyltransferase like domains"/>
    <property type="match status" value="1"/>
</dbReference>
<accession>A0A927CZ48</accession>
<dbReference type="EMBL" id="JACXSI010000069">
    <property type="protein sequence ID" value="MBD3110371.1"/>
    <property type="molecule type" value="Genomic_DNA"/>
</dbReference>
<sequence length="218" mass="24938">MLKIGDSLILKSKYSSEPEEYKSKILEFNGRTLFIDFPTNIANNKTTLLADGTKLKATYISNETSSVYLFDTEVLGKVNHPIQMMQMFYPDKEEHIKIQRREYVRIETKIDAAIHSDNNDVKPFTTVTEDISAGGTSIILPHGIDLKLDSFISIILVIHLKSGNIHYVKTPCKVIRTIDQRGKVRTASLKFLDISNNDQQNIMRFVFEKQLEQRNKGI</sequence>